<accession>A0ABS3QD58</accession>
<feature type="region of interest" description="Disordered" evidence="1">
    <location>
        <begin position="22"/>
        <end position="48"/>
    </location>
</feature>
<gene>
    <name evidence="2" type="ORF">J4E00_08940</name>
</gene>
<reference evidence="2 3" key="1">
    <citation type="submission" date="2021-03" db="EMBL/GenBank/DDBJ databases">
        <authorList>
            <person name="Kim M.K."/>
        </authorList>
    </citation>
    <scope>NUCLEOTIDE SEQUENCE [LARGE SCALE GENOMIC DNA]</scope>
    <source>
        <strain evidence="2 3">BT442</strain>
    </source>
</reference>
<dbReference type="RefSeq" id="WP_208174796.1">
    <property type="nucleotide sequence ID" value="NZ_JAGETZ010000003.1"/>
</dbReference>
<evidence type="ECO:0000256" key="1">
    <source>
        <dbReference type="SAM" id="MobiDB-lite"/>
    </source>
</evidence>
<organism evidence="2 3">
    <name type="scientific">Hymenobacter negativus</name>
    <dbReference type="NCBI Taxonomy" id="2795026"/>
    <lineage>
        <taxon>Bacteria</taxon>
        <taxon>Pseudomonadati</taxon>
        <taxon>Bacteroidota</taxon>
        <taxon>Cytophagia</taxon>
        <taxon>Cytophagales</taxon>
        <taxon>Hymenobacteraceae</taxon>
        <taxon>Hymenobacter</taxon>
    </lineage>
</organism>
<sequence length="48" mass="5489">MKWLLGLLLCVGCATRPPQTMEQAQRQYERNKARAGGNPTLVPYFPKR</sequence>
<evidence type="ECO:0000313" key="2">
    <source>
        <dbReference type="EMBL" id="MBO2009177.1"/>
    </source>
</evidence>
<dbReference type="Proteomes" id="UP000664369">
    <property type="component" value="Unassembled WGS sequence"/>
</dbReference>
<proteinExistence type="predicted"/>
<evidence type="ECO:0000313" key="3">
    <source>
        <dbReference type="Proteomes" id="UP000664369"/>
    </source>
</evidence>
<dbReference type="EMBL" id="JAGETZ010000003">
    <property type="protein sequence ID" value="MBO2009177.1"/>
    <property type="molecule type" value="Genomic_DNA"/>
</dbReference>
<name>A0ABS3QD58_9BACT</name>
<comment type="caution">
    <text evidence="2">The sequence shown here is derived from an EMBL/GenBank/DDBJ whole genome shotgun (WGS) entry which is preliminary data.</text>
</comment>
<evidence type="ECO:0008006" key="4">
    <source>
        <dbReference type="Google" id="ProtNLM"/>
    </source>
</evidence>
<protein>
    <recommendedName>
        <fullName evidence="4">Lipoprotein</fullName>
    </recommendedName>
</protein>
<keyword evidence="3" id="KW-1185">Reference proteome</keyword>